<dbReference type="STRING" id="333673.A0A3M0J9X3"/>
<gene>
    <name evidence="14" type="ORF">DUI87_26498</name>
</gene>
<dbReference type="Pfam" id="PF00096">
    <property type="entry name" value="zf-C2H2"/>
    <property type="match status" value="3"/>
</dbReference>
<keyword evidence="7" id="KW-0805">Transcription regulation</keyword>
<protein>
    <recommendedName>
        <fullName evidence="13">C2H2-type domain-containing protein</fullName>
    </recommendedName>
</protein>
<dbReference type="FunFam" id="3.30.160.60:FF:000012">
    <property type="entry name" value="RB-associated KRAB zinc finger protein-like"/>
    <property type="match status" value="1"/>
</dbReference>
<dbReference type="FunFam" id="3.30.160.60:FF:000688">
    <property type="entry name" value="zinc finger protein 197 isoform X1"/>
    <property type="match status" value="1"/>
</dbReference>
<comment type="caution">
    <text evidence="14">The sequence shown here is derived from an EMBL/GenBank/DDBJ whole genome shotgun (WGS) entry which is preliminary data.</text>
</comment>
<proteinExistence type="inferred from homology"/>
<dbReference type="SUPFAM" id="SSF53098">
    <property type="entry name" value="Ribonuclease H-like"/>
    <property type="match status" value="1"/>
</dbReference>
<dbReference type="SUPFAM" id="SSF57667">
    <property type="entry name" value="beta-beta-alpha zinc fingers"/>
    <property type="match status" value="2"/>
</dbReference>
<dbReference type="GO" id="GO:0000981">
    <property type="term" value="F:DNA-binding transcription factor activity, RNA polymerase II-specific"/>
    <property type="evidence" value="ECO:0007669"/>
    <property type="project" value="TreeGrafter"/>
</dbReference>
<dbReference type="GO" id="GO:0008270">
    <property type="term" value="F:zinc ion binding"/>
    <property type="evidence" value="ECO:0007669"/>
    <property type="project" value="UniProtKB-KW"/>
</dbReference>
<keyword evidence="4" id="KW-0677">Repeat</keyword>
<evidence type="ECO:0000256" key="1">
    <source>
        <dbReference type="ARBA" id="ARBA00004123"/>
    </source>
</evidence>
<evidence type="ECO:0000256" key="12">
    <source>
        <dbReference type="SAM" id="MobiDB-lite"/>
    </source>
</evidence>
<feature type="region of interest" description="Disordered" evidence="12">
    <location>
        <begin position="1"/>
        <end position="81"/>
    </location>
</feature>
<comment type="similarity">
    <text evidence="2">Belongs to the krueppel C2H2-type zinc-finger protein family.</text>
</comment>
<name>A0A3M0J9X3_HIRRU</name>
<evidence type="ECO:0000256" key="2">
    <source>
        <dbReference type="ARBA" id="ARBA00006991"/>
    </source>
</evidence>
<dbReference type="Proteomes" id="UP000269221">
    <property type="component" value="Unassembled WGS sequence"/>
</dbReference>
<dbReference type="GO" id="GO:0000978">
    <property type="term" value="F:RNA polymerase II cis-regulatory region sequence-specific DNA binding"/>
    <property type="evidence" value="ECO:0007669"/>
    <property type="project" value="TreeGrafter"/>
</dbReference>
<evidence type="ECO:0000256" key="11">
    <source>
        <dbReference type="PROSITE-ProRule" id="PRU00042"/>
    </source>
</evidence>
<dbReference type="PROSITE" id="PS00028">
    <property type="entry name" value="ZINC_FINGER_C2H2_1"/>
    <property type="match status" value="1"/>
</dbReference>
<evidence type="ECO:0000256" key="8">
    <source>
        <dbReference type="ARBA" id="ARBA00023125"/>
    </source>
</evidence>
<feature type="domain" description="C2H2-type" evidence="13">
    <location>
        <begin position="363"/>
        <end position="390"/>
    </location>
</feature>
<keyword evidence="6" id="KW-0862">Zinc</keyword>
<organism evidence="14 15">
    <name type="scientific">Hirundo rustica rustica</name>
    <dbReference type="NCBI Taxonomy" id="333673"/>
    <lineage>
        <taxon>Eukaryota</taxon>
        <taxon>Metazoa</taxon>
        <taxon>Chordata</taxon>
        <taxon>Craniata</taxon>
        <taxon>Vertebrata</taxon>
        <taxon>Euteleostomi</taxon>
        <taxon>Archelosauria</taxon>
        <taxon>Archosauria</taxon>
        <taxon>Dinosauria</taxon>
        <taxon>Saurischia</taxon>
        <taxon>Theropoda</taxon>
        <taxon>Coelurosauria</taxon>
        <taxon>Aves</taxon>
        <taxon>Neognathae</taxon>
        <taxon>Neoaves</taxon>
        <taxon>Telluraves</taxon>
        <taxon>Australaves</taxon>
        <taxon>Passeriformes</taxon>
        <taxon>Sylvioidea</taxon>
        <taxon>Hirundinidae</taxon>
        <taxon>Hirundo</taxon>
    </lineage>
</organism>
<keyword evidence="15" id="KW-1185">Reference proteome</keyword>
<dbReference type="InterPro" id="IPR036397">
    <property type="entry name" value="RNaseH_sf"/>
</dbReference>
<dbReference type="SMART" id="SM00355">
    <property type="entry name" value="ZnF_C2H2"/>
    <property type="match status" value="3"/>
</dbReference>
<evidence type="ECO:0000256" key="3">
    <source>
        <dbReference type="ARBA" id="ARBA00022723"/>
    </source>
</evidence>
<evidence type="ECO:0000259" key="13">
    <source>
        <dbReference type="PROSITE" id="PS50157"/>
    </source>
</evidence>
<keyword evidence="5 11" id="KW-0863">Zinc-finger</keyword>
<sequence>MPGNPQRLDPGTLSSTSCTADVPEGIVHGSGGSGADGAQVSEGQVEQEEEQGRMQVVAAGYSADDEAVAQEGSQGDAQEEAEVQELQLPRVCQCQQEEVADGAAVGHLLWLAMGTCSWIKDSDKQEDLCPAVGAAEEQIPWRASRTFPGGTPDLGSLTVETDNDLLALRIKWESREPVHHDCLETIEASYSDLKDIPLDDAETWFTDGSSYIISGKRHAGYAVTTCREEILRLLEAVQLPEQVAIMHIKAHQKVSSELEEGNELADREAKEAAKGEITIEGALIPDGQVSLEVYPSHSQHDSGHSLFLPVAFSMIPVAHSHSQSIPGRGPTSVLRVSYECGKRFQTSSTLLLHQRIHTEERPFCCPDCRKGFKHNSTLITHRRIYTGERPYECGECGMSFSTNSHLIRHQRIHTREWPYEC</sequence>
<dbReference type="InterPro" id="IPR036236">
    <property type="entry name" value="Znf_C2H2_sf"/>
</dbReference>
<comment type="subcellular location">
    <subcellularLocation>
        <location evidence="1">Nucleus</location>
    </subcellularLocation>
</comment>
<feature type="domain" description="C2H2-type" evidence="13">
    <location>
        <begin position="391"/>
        <end position="418"/>
    </location>
</feature>
<dbReference type="GO" id="GO:0005634">
    <property type="term" value="C:nucleus"/>
    <property type="evidence" value="ECO:0007669"/>
    <property type="project" value="UniProtKB-SubCell"/>
</dbReference>
<dbReference type="InterPro" id="IPR013087">
    <property type="entry name" value="Znf_C2H2_type"/>
</dbReference>
<evidence type="ECO:0000256" key="10">
    <source>
        <dbReference type="ARBA" id="ARBA00023242"/>
    </source>
</evidence>
<evidence type="ECO:0000256" key="6">
    <source>
        <dbReference type="ARBA" id="ARBA00022833"/>
    </source>
</evidence>
<accession>A0A3M0J9X3</accession>
<keyword evidence="9" id="KW-0804">Transcription</keyword>
<evidence type="ECO:0000313" key="14">
    <source>
        <dbReference type="EMBL" id="RMB97050.1"/>
    </source>
</evidence>
<dbReference type="InterPro" id="IPR012337">
    <property type="entry name" value="RNaseH-like_sf"/>
</dbReference>
<evidence type="ECO:0000313" key="15">
    <source>
        <dbReference type="Proteomes" id="UP000269221"/>
    </source>
</evidence>
<keyword evidence="8" id="KW-0238">DNA-binding</keyword>
<evidence type="ECO:0000256" key="9">
    <source>
        <dbReference type="ARBA" id="ARBA00023163"/>
    </source>
</evidence>
<dbReference type="EMBL" id="QRBI01000170">
    <property type="protein sequence ID" value="RMB97050.1"/>
    <property type="molecule type" value="Genomic_DNA"/>
</dbReference>
<dbReference type="FunFam" id="3.30.160.60:FF:000295">
    <property type="entry name" value="zinc finger protein 19"/>
    <property type="match status" value="1"/>
</dbReference>
<evidence type="ECO:0000256" key="5">
    <source>
        <dbReference type="ARBA" id="ARBA00022771"/>
    </source>
</evidence>
<dbReference type="PANTHER" id="PTHR23235">
    <property type="entry name" value="KRUEPPEL-LIKE TRANSCRIPTION FACTOR"/>
    <property type="match status" value="1"/>
</dbReference>
<dbReference type="PROSITE" id="PS50157">
    <property type="entry name" value="ZINC_FINGER_C2H2_2"/>
    <property type="match status" value="3"/>
</dbReference>
<dbReference type="Gene3D" id="3.30.420.10">
    <property type="entry name" value="Ribonuclease H-like superfamily/Ribonuclease H"/>
    <property type="match status" value="2"/>
</dbReference>
<reference evidence="14 15" key="1">
    <citation type="submission" date="2018-07" db="EMBL/GenBank/DDBJ databases">
        <title>A high quality draft genome assembly of the barn swallow (H. rustica rustica).</title>
        <authorList>
            <person name="Formenti G."/>
            <person name="Chiara M."/>
            <person name="Poveda L."/>
            <person name="Francoijs K.-J."/>
            <person name="Bonisoli-Alquati A."/>
            <person name="Canova L."/>
            <person name="Gianfranceschi L."/>
            <person name="Horner D.S."/>
            <person name="Saino N."/>
        </authorList>
    </citation>
    <scope>NUCLEOTIDE SEQUENCE [LARGE SCALE GENOMIC DNA]</scope>
    <source>
        <strain evidence="14">Chelidonia</strain>
        <tissue evidence="14">Blood</tissue>
    </source>
</reference>
<feature type="domain" description="C2H2-type" evidence="13">
    <location>
        <begin position="334"/>
        <end position="362"/>
    </location>
</feature>
<dbReference type="PANTHER" id="PTHR23235:SF152">
    <property type="entry name" value="SI:DKEY-210J14.3"/>
    <property type="match status" value="1"/>
</dbReference>
<dbReference type="AlphaFoldDB" id="A0A3M0J9X3"/>
<keyword evidence="10" id="KW-0539">Nucleus</keyword>
<evidence type="ECO:0000256" key="7">
    <source>
        <dbReference type="ARBA" id="ARBA00023015"/>
    </source>
</evidence>
<dbReference type="Gene3D" id="3.30.160.60">
    <property type="entry name" value="Classic Zinc Finger"/>
    <property type="match status" value="3"/>
</dbReference>
<evidence type="ECO:0000256" key="4">
    <source>
        <dbReference type="ARBA" id="ARBA00022737"/>
    </source>
</evidence>
<keyword evidence="3" id="KW-0479">Metal-binding</keyword>